<dbReference type="EMBL" id="PDJQ01000001">
    <property type="protein sequence ID" value="PFG75080.1"/>
    <property type="molecule type" value="Genomic_DNA"/>
</dbReference>
<dbReference type="Proteomes" id="UP000223071">
    <property type="component" value="Unassembled WGS sequence"/>
</dbReference>
<organism evidence="1 2">
    <name type="scientific">Tepidiforma thermophila (strain KCTC 52669 / CGMCC 1.13589 / G233)</name>
    <dbReference type="NCBI Taxonomy" id="2761530"/>
    <lineage>
        <taxon>Bacteria</taxon>
        <taxon>Bacillati</taxon>
        <taxon>Chloroflexota</taxon>
        <taxon>Tepidiformia</taxon>
        <taxon>Tepidiformales</taxon>
        <taxon>Tepidiformaceae</taxon>
        <taxon>Tepidiforma</taxon>
    </lineage>
</organism>
<protein>
    <submittedName>
        <fullName evidence="1">Uncharacterized protein</fullName>
    </submittedName>
</protein>
<evidence type="ECO:0000313" key="2">
    <source>
        <dbReference type="Proteomes" id="UP000223071"/>
    </source>
</evidence>
<proteinExistence type="predicted"/>
<sequence length="72" mass="7823">MFQYPFEPRGHGLAATHDGRLFATGLPEPAWLRRRFEQAEALKGGGSAADQGAPAQATAGRWARLRSVFGVR</sequence>
<name>A0A2A9HIX6_TEPT2</name>
<keyword evidence="2" id="KW-1185">Reference proteome</keyword>
<dbReference type="AlphaFoldDB" id="A0A2A9HIX6"/>
<evidence type="ECO:0000313" key="1">
    <source>
        <dbReference type="EMBL" id="PFG75080.1"/>
    </source>
</evidence>
<comment type="caution">
    <text evidence="1">The sequence shown here is derived from an EMBL/GenBank/DDBJ whole genome shotgun (WGS) entry which is preliminary data.</text>
</comment>
<reference evidence="1 2" key="1">
    <citation type="submission" date="2017-09" db="EMBL/GenBank/DDBJ databases">
        <title>Sequencing the genomes of two abundant thermophiles in Great Basin hot springs: Thermocrinis jamiesonii and novel Chloroflexi Thermoflexus hugenholtzii.</title>
        <authorList>
            <person name="Hedlund B."/>
        </authorList>
    </citation>
    <scope>NUCLEOTIDE SEQUENCE [LARGE SCALE GENOMIC DNA]</scope>
    <source>
        <strain evidence="1 2">G233</strain>
    </source>
</reference>
<accession>A0A2A9HIX6</accession>
<dbReference type="RefSeq" id="WP_098504421.1">
    <property type="nucleotide sequence ID" value="NZ_PDJQ01000001.1"/>
</dbReference>
<gene>
    <name evidence="1" type="ORF">A9A59_2345</name>
</gene>